<comment type="caution">
    <text evidence="2">The sequence shown here is derived from an EMBL/GenBank/DDBJ whole genome shotgun (WGS) entry which is preliminary data.</text>
</comment>
<feature type="region of interest" description="Disordered" evidence="1">
    <location>
        <begin position="56"/>
        <end position="75"/>
    </location>
</feature>
<dbReference type="Proteomes" id="UP000682733">
    <property type="component" value="Unassembled WGS sequence"/>
</dbReference>
<evidence type="ECO:0000256" key="1">
    <source>
        <dbReference type="SAM" id="MobiDB-lite"/>
    </source>
</evidence>
<evidence type="ECO:0000313" key="4">
    <source>
        <dbReference type="Proteomes" id="UP000677228"/>
    </source>
</evidence>
<gene>
    <name evidence="2" type="ORF">OVA965_LOCUS40517</name>
    <name evidence="3" type="ORF">TMI583_LOCUS41962</name>
</gene>
<dbReference type="Proteomes" id="UP000677228">
    <property type="component" value="Unassembled WGS sequence"/>
</dbReference>
<proteinExistence type="predicted"/>
<protein>
    <submittedName>
        <fullName evidence="2">Uncharacterized protein</fullName>
    </submittedName>
</protein>
<dbReference type="EMBL" id="CAJOBA010067121">
    <property type="protein sequence ID" value="CAF4369241.1"/>
    <property type="molecule type" value="Genomic_DNA"/>
</dbReference>
<evidence type="ECO:0000313" key="3">
    <source>
        <dbReference type="EMBL" id="CAF4369241.1"/>
    </source>
</evidence>
<evidence type="ECO:0000313" key="2">
    <source>
        <dbReference type="EMBL" id="CAF1573687.1"/>
    </source>
</evidence>
<sequence length="75" mass="8911">MKMLRVAKKTSFFQRLNLSKLNSLNDIAILESSKQSNVEKINDDIYEKQFIDTQELEDQEDYELNDEEYDLSDTE</sequence>
<accession>A0A8S2FVW2</accession>
<dbReference type="EMBL" id="CAJNOK010044260">
    <property type="protein sequence ID" value="CAF1573687.1"/>
    <property type="molecule type" value="Genomic_DNA"/>
</dbReference>
<reference evidence="2" key="1">
    <citation type="submission" date="2021-02" db="EMBL/GenBank/DDBJ databases">
        <authorList>
            <person name="Nowell W R."/>
        </authorList>
    </citation>
    <scope>NUCLEOTIDE SEQUENCE</scope>
</reference>
<name>A0A8S2FVW2_9BILA</name>
<organism evidence="2 4">
    <name type="scientific">Didymodactylos carnosus</name>
    <dbReference type="NCBI Taxonomy" id="1234261"/>
    <lineage>
        <taxon>Eukaryota</taxon>
        <taxon>Metazoa</taxon>
        <taxon>Spiralia</taxon>
        <taxon>Gnathifera</taxon>
        <taxon>Rotifera</taxon>
        <taxon>Eurotatoria</taxon>
        <taxon>Bdelloidea</taxon>
        <taxon>Philodinida</taxon>
        <taxon>Philodinidae</taxon>
        <taxon>Didymodactylos</taxon>
    </lineage>
</organism>
<feature type="non-terminal residue" evidence="2">
    <location>
        <position position="75"/>
    </location>
</feature>
<dbReference type="AlphaFoldDB" id="A0A8S2FVW2"/>